<dbReference type="EMBL" id="VLKE01000001">
    <property type="protein sequence ID" value="TWH68747.1"/>
    <property type="molecule type" value="Genomic_DNA"/>
</dbReference>
<reference evidence="2 3" key="1">
    <citation type="submission" date="2019-07" db="EMBL/GenBank/DDBJ databases">
        <title>R&amp;d 2014.</title>
        <authorList>
            <person name="Klenk H.-P."/>
        </authorList>
    </citation>
    <scope>NUCLEOTIDE SEQUENCE [LARGE SCALE GENOMIC DNA]</scope>
    <source>
        <strain evidence="2 3">DSM 43868</strain>
    </source>
</reference>
<evidence type="ECO:0000313" key="3">
    <source>
        <dbReference type="Proteomes" id="UP000319825"/>
    </source>
</evidence>
<gene>
    <name evidence="2" type="ORF">JD77_03745</name>
</gene>
<protein>
    <submittedName>
        <fullName evidence="2">Uncharacterized protein</fullName>
    </submittedName>
</protein>
<feature type="region of interest" description="Disordered" evidence="1">
    <location>
        <begin position="1"/>
        <end position="38"/>
    </location>
</feature>
<feature type="compositionally biased region" description="Basic and acidic residues" evidence="1">
    <location>
        <begin position="143"/>
        <end position="152"/>
    </location>
</feature>
<comment type="caution">
    <text evidence="2">The sequence shown here is derived from an EMBL/GenBank/DDBJ whole genome shotgun (WGS) entry which is preliminary data.</text>
</comment>
<feature type="compositionally biased region" description="Polar residues" evidence="1">
    <location>
        <begin position="1"/>
        <end position="10"/>
    </location>
</feature>
<proteinExistence type="predicted"/>
<evidence type="ECO:0000256" key="1">
    <source>
        <dbReference type="SAM" id="MobiDB-lite"/>
    </source>
</evidence>
<dbReference type="Proteomes" id="UP000319825">
    <property type="component" value="Unassembled WGS sequence"/>
</dbReference>
<organism evidence="2 3">
    <name type="scientific">Micromonospora olivasterospora</name>
    <dbReference type="NCBI Taxonomy" id="1880"/>
    <lineage>
        <taxon>Bacteria</taxon>
        <taxon>Bacillati</taxon>
        <taxon>Actinomycetota</taxon>
        <taxon>Actinomycetes</taxon>
        <taxon>Micromonosporales</taxon>
        <taxon>Micromonosporaceae</taxon>
        <taxon>Micromonospora</taxon>
    </lineage>
</organism>
<dbReference type="AlphaFoldDB" id="A0A562ICN5"/>
<keyword evidence="3" id="KW-1185">Reference proteome</keyword>
<evidence type="ECO:0000313" key="2">
    <source>
        <dbReference type="EMBL" id="TWH68747.1"/>
    </source>
</evidence>
<feature type="compositionally biased region" description="Polar residues" evidence="1">
    <location>
        <begin position="154"/>
        <end position="165"/>
    </location>
</feature>
<sequence length="165" mass="16910">MSAAATSPTWATDRRITSSWPAKTSSSSSVTASRDSRARCATSSREMAAISAPFVAVLLGLAVGPPRARPAVSTMTRGDRSESIVQHPPGVPDSPSAASRVATCRSNSRGTGVPARAAWLPRHGSRRSTGHRAGGGGPSASRVDGRTGRYRDSQVPSSSAGIGRA</sequence>
<name>A0A562ICN5_MICOL</name>
<feature type="region of interest" description="Disordered" evidence="1">
    <location>
        <begin position="66"/>
        <end position="165"/>
    </location>
</feature>
<feature type="compositionally biased region" description="Low complexity" evidence="1">
    <location>
        <begin position="17"/>
        <end position="33"/>
    </location>
</feature>
<accession>A0A562ICN5</accession>